<accession>F8FMY5</accession>
<dbReference type="Proteomes" id="UP000006620">
    <property type="component" value="Chromosome"/>
</dbReference>
<name>F8FMY5_PAEMK</name>
<dbReference type="AlphaFoldDB" id="F8FMY5"/>
<gene>
    <name evidence="2" type="ordered locus">KNP414_06424</name>
</gene>
<proteinExistence type="predicted"/>
<evidence type="ECO:0000313" key="3">
    <source>
        <dbReference type="Proteomes" id="UP000006620"/>
    </source>
</evidence>
<reference evidence="2 3" key="2">
    <citation type="journal article" date="2013" name="Genome Announc.">
        <title>Genome Sequence of Growth-Improving Paenibacillus mucilaginosus Strain KNP414.</title>
        <authorList>
            <person name="Lu J.J."/>
            <person name="Wang J.F."/>
            <person name="Hu X.F."/>
        </authorList>
    </citation>
    <scope>NUCLEOTIDE SEQUENCE [LARGE SCALE GENOMIC DNA]</scope>
    <source>
        <strain evidence="2 3">KNP414</strain>
    </source>
</reference>
<dbReference type="EMBL" id="CP002869">
    <property type="protein sequence ID" value="AEI44945.1"/>
    <property type="molecule type" value="Genomic_DNA"/>
</dbReference>
<feature type="compositionally biased region" description="Basic residues" evidence="1">
    <location>
        <begin position="67"/>
        <end position="89"/>
    </location>
</feature>
<dbReference type="KEGG" id="pms:KNP414_06424"/>
<evidence type="ECO:0000313" key="2">
    <source>
        <dbReference type="EMBL" id="AEI44945.1"/>
    </source>
</evidence>
<evidence type="ECO:0000256" key="1">
    <source>
        <dbReference type="SAM" id="MobiDB-lite"/>
    </source>
</evidence>
<organism evidence="2 3">
    <name type="scientific">Paenibacillus mucilaginosus (strain KNP414)</name>
    <dbReference type="NCBI Taxonomy" id="1036673"/>
    <lineage>
        <taxon>Bacteria</taxon>
        <taxon>Bacillati</taxon>
        <taxon>Bacillota</taxon>
        <taxon>Bacilli</taxon>
        <taxon>Bacillales</taxon>
        <taxon>Paenibacillaceae</taxon>
        <taxon>Paenibacillus</taxon>
    </lineage>
</organism>
<sequence>MNLQCGNLLRFAEVHQAGSLRYVWRRPAPAWRQAAALCRLGCPRGTNKQMTLQFMQQPRHMTIPPRKNPRRHAGQPHRRLPGGRLGRRAAPRHALHSPALPDPLFHVQNVFLRRNRTPKKTPNRSGVFLYSLSFSPFPFPLF</sequence>
<dbReference type="PATRIC" id="fig|1036673.3.peg.5982"/>
<reference evidence="3" key="1">
    <citation type="submission" date="2011-06" db="EMBL/GenBank/DDBJ databases">
        <title>Complete genome sequence of Paenibacillus mucilaginosus KNP414.</title>
        <authorList>
            <person name="Wang J."/>
            <person name="Hu S."/>
            <person name="Hu X."/>
            <person name="Zhang B."/>
            <person name="Dong D."/>
            <person name="Zhang S."/>
            <person name="Zhao K."/>
            <person name="Wu D."/>
        </authorList>
    </citation>
    <scope>NUCLEOTIDE SEQUENCE [LARGE SCALE GENOMIC DNA]</scope>
    <source>
        <strain evidence="3">KNP414</strain>
    </source>
</reference>
<feature type="region of interest" description="Disordered" evidence="1">
    <location>
        <begin position="61"/>
        <end position="89"/>
    </location>
</feature>
<dbReference type="HOGENOM" id="CLU_1813896_0_0_9"/>
<protein>
    <submittedName>
        <fullName evidence="2">Uncharacterized protein</fullName>
    </submittedName>
</protein>